<dbReference type="EMBL" id="WHVB01000020">
    <property type="protein sequence ID" value="KAF8472382.1"/>
    <property type="molecule type" value="Genomic_DNA"/>
</dbReference>
<dbReference type="Proteomes" id="UP000759537">
    <property type="component" value="Unassembled WGS sequence"/>
</dbReference>
<organism evidence="1 2">
    <name type="scientific">Russula ochroleuca</name>
    <dbReference type="NCBI Taxonomy" id="152965"/>
    <lineage>
        <taxon>Eukaryota</taxon>
        <taxon>Fungi</taxon>
        <taxon>Dikarya</taxon>
        <taxon>Basidiomycota</taxon>
        <taxon>Agaricomycotina</taxon>
        <taxon>Agaricomycetes</taxon>
        <taxon>Russulales</taxon>
        <taxon>Russulaceae</taxon>
        <taxon>Russula</taxon>
    </lineage>
</organism>
<reference evidence="1" key="2">
    <citation type="journal article" date="2020" name="Nat. Commun.">
        <title>Large-scale genome sequencing of mycorrhizal fungi provides insights into the early evolution of symbiotic traits.</title>
        <authorList>
            <person name="Miyauchi S."/>
            <person name="Kiss E."/>
            <person name="Kuo A."/>
            <person name="Drula E."/>
            <person name="Kohler A."/>
            <person name="Sanchez-Garcia M."/>
            <person name="Morin E."/>
            <person name="Andreopoulos B."/>
            <person name="Barry K.W."/>
            <person name="Bonito G."/>
            <person name="Buee M."/>
            <person name="Carver A."/>
            <person name="Chen C."/>
            <person name="Cichocki N."/>
            <person name="Clum A."/>
            <person name="Culley D."/>
            <person name="Crous P.W."/>
            <person name="Fauchery L."/>
            <person name="Girlanda M."/>
            <person name="Hayes R.D."/>
            <person name="Keri Z."/>
            <person name="LaButti K."/>
            <person name="Lipzen A."/>
            <person name="Lombard V."/>
            <person name="Magnuson J."/>
            <person name="Maillard F."/>
            <person name="Murat C."/>
            <person name="Nolan M."/>
            <person name="Ohm R.A."/>
            <person name="Pangilinan J."/>
            <person name="Pereira M.F."/>
            <person name="Perotto S."/>
            <person name="Peter M."/>
            <person name="Pfister S."/>
            <person name="Riley R."/>
            <person name="Sitrit Y."/>
            <person name="Stielow J.B."/>
            <person name="Szollosi G."/>
            <person name="Zifcakova L."/>
            <person name="Stursova M."/>
            <person name="Spatafora J.W."/>
            <person name="Tedersoo L."/>
            <person name="Vaario L.M."/>
            <person name="Yamada A."/>
            <person name="Yan M."/>
            <person name="Wang P."/>
            <person name="Xu J."/>
            <person name="Bruns T."/>
            <person name="Baldrian P."/>
            <person name="Vilgalys R."/>
            <person name="Dunand C."/>
            <person name="Henrissat B."/>
            <person name="Grigoriev I.V."/>
            <person name="Hibbett D."/>
            <person name="Nagy L.G."/>
            <person name="Martin F.M."/>
        </authorList>
    </citation>
    <scope>NUCLEOTIDE SEQUENCE</scope>
    <source>
        <strain evidence="1">Prilba</strain>
    </source>
</reference>
<evidence type="ECO:0000313" key="2">
    <source>
        <dbReference type="Proteomes" id="UP000759537"/>
    </source>
</evidence>
<evidence type="ECO:0000313" key="1">
    <source>
        <dbReference type="EMBL" id="KAF8472382.1"/>
    </source>
</evidence>
<accession>A0A9P5JZM0</accession>
<dbReference type="AlphaFoldDB" id="A0A9P5JZM0"/>
<protein>
    <submittedName>
        <fullName evidence="1">Uncharacterized protein</fullName>
    </submittedName>
</protein>
<keyword evidence="2" id="KW-1185">Reference proteome</keyword>
<proteinExistence type="predicted"/>
<sequence>MHFLRSFGLPFVLAFLAFLCFTSVFTVKASVRYTCIVAHRRTKICRLLASRLPPIPLRHPFAFWPPVFNSLPSIKGPDLAGSAGNIFPALRLGTWMTSMSPRGVARVDGVVMRVDILKKNFWEFLAVYYVSAVTQTAFESHRTVLQTGSDTRKREQVCTSTKSAKSDQLHKPGHFFEKDTGFYEKKRYEKRKKR</sequence>
<reference evidence="1" key="1">
    <citation type="submission" date="2019-10" db="EMBL/GenBank/DDBJ databases">
        <authorList>
            <consortium name="DOE Joint Genome Institute"/>
            <person name="Kuo A."/>
            <person name="Miyauchi S."/>
            <person name="Kiss E."/>
            <person name="Drula E."/>
            <person name="Kohler A."/>
            <person name="Sanchez-Garcia M."/>
            <person name="Andreopoulos B."/>
            <person name="Barry K.W."/>
            <person name="Bonito G."/>
            <person name="Buee M."/>
            <person name="Carver A."/>
            <person name="Chen C."/>
            <person name="Cichocki N."/>
            <person name="Clum A."/>
            <person name="Culley D."/>
            <person name="Crous P.W."/>
            <person name="Fauchery L."/>
            <person name="Girlanda M."/>
            <person name="Hayes R."/>
            <person name="Keri Z."/>
            <person name="LaButti K."/>
            <person name="Lipzen A."/>
            <person name="Lombard V."/>
            <person name="Magnuson J."/>
            <person name="Maillard F."/>
            <person name="Morin E."/>
            <person name="Murat C."/>
            <person name="Nolan M."/>
            <person name="Ohm R."/>
            <person name="Pangilinan J."/>
            <person name="Pereira M."/>
            <person name="Perotto S."/>
            <person name="Peter M."/>
            <person name="Riley R."/>
            <person name="Sitrit Y."/>
            <person name="Stielow B."/>
            <person name="Szollosi G."/>
            <person name="Zifcakova L."/>
            <person name="Stursova M."/>
            <person name="Spatafora J.W."/>
            <person name="Tedersoo L."/>
            <person name="Vaario L.-M."/>
            <person name="Yamada A."/>
            <person name="Yan M."/>
            <person name="Wang P."/>
            <person name="Xu J."/>
            <person name="Bruns T."/>
            <person name="Baldrian P."/>
            <person name="Vilgalys R."/>
            <person name="Henrissat B."/>
            <person name="Grigoriev I.V."/>
            <person name="Hibbett D."/>
            <person name="Nagy L.G."/>
            <person name="Martin F.M."/>
        </authorList>
    </citation>
    <scope>NUCLEOTIDE SEQUENCE</scope>
    <source>
        <strain evidence="1">Prilba</strain>
    </source>
</reference>
<comment type="caution">
    <text evidence="1">The sequence shown here is derived from an EMBL/GenBank/DDBJ whole genome shotgun (WGS) entry which is preliminary data.</text>
</comment>
<gene>
    <name evidence="1" type="ORF">DFH94DRAFT_684595</name>
</gene>
<name>A0A9P5JZM0_9AGAM</name>